<name>A0A0F9JCG7_9ZZZZ</name>
<dbReference type="Pfam" id="PF05257">
    <property type="entry name" value="CHAP"/>
    <property type="match status" value="1"/>
</dbReference>
<dbReference type="AlphaFoldDB" id="A0A0F9JCG7"/>
<organism evidence="2">
    <name type="scientific">marine sediment metagenome</name>
    <dbReference type="NCBI Taxonomy" id="412755"/>
    <lineage>
        <taxon>unclassified sequences</taxon>
        <taxon>metagenomes</taxon>
        <taxon>ecological metagenomes</taxon>
    </lineage>
</organism>
<reference evidence="2" key="1">
    <citation type="journal article" date="2015" name="Nature">
        <title>Complex archaea that bridge the gap between prokaryotes and eukaryotes.</title>
        <authorList>
            <person name="Spang A."/>
            <person name="Saw J.H."/>
            <person name="Jorgensen S.L."/>
            <person name="Zaremba-Niedzwiedzka K."/>
            <person name="Martijn J."/>
            <person name="Lind A.E."/>
            <person name="van Eijk R."/>
            <person name="Schleper C."/>
            <person name="Guy L."/>
            <person name="Ettema T.J."/>
        </authorList>
    </citation>
    <scope>NUCLEOTIDE SEQUENCE</scope>
</reference>
<dbReference type="SUPFAM" id="SSF54001">
    <property type="entry name" value="Cysteine proteinases"/>
    <property type="match status" value="1"/>
</dbReference>
<sequence length="140" mass="16356">MINKALSQYGIREIQGPIANNPEIIKYFASVGCIWVKTDETAWCSTFVNWVAKESGYEYTRKLNARSWLKVGEPIEHFQKVGDVVILWRVSKNDWRGHVGFFINEDEDYIWILGGNQSNQVCIKPYPKSRLLGYRRLRKI</sequence>
<feature type="domain" description="Peptidase C51" evidence="1">
    <location>
        <begin position="39"/>
        <end position="116"/>
    </location>
</feature>
<dbReference type="NCBIfam" id="TIGR02594">
    <property type="entry name" value="TIGR02594 family protein"/>
    <property type="match status" value="1"/>
</dbReference>
<protein>
    <recommendedName>
        <fullName evidence="1">Peptidase C51 domain-containing protein</fullName>
    </recommendedName>
</protein>
<dbReference type="Gene3D" id="3.90.1720.10">
    <property type="entry name" value="endopeptidase domain like (from Nostoc punctiforme)"/>
    <property type="match status" value="1"/>
</dbReference>
<dbReference type="InterPro" id="IPR007921">
    <property type="entry name" value="CHAP_dom"/>
</dbReference>
<comment type="caution">
    <text evidence="2">The sequence shown here is derived from an EMBL/GenBank/DDBJ whole genome shotgun (WGS) entry which is preliminary data.</text>
</comment>
<accession>A0A0F9JCG7</accession>
<evidence type="ECO:0000259" key="1">
    <source>
        <dbReference type="Pfam" id="PF05257"/>
    </source>
</evidence>
<evidence type="ECO:0000313" key="2">
    <source>
        <dbReference type="EMBL" id="KKM59991.1"/>
    </source>
</evidence>
<dbReference type="InterPro" id="IPR013423">
    <property type="entry name" value="CHP02594"/>
</dbReference>
<dbReference type="InterPro" id="IPR038765">
    <property type="entry name" value="Papain-like_cys_pep_sf"/>
</dbReference>
<gene>
    <name evidence="2" type="ORF">LCGC14_1546330</name>
</gene>
<proteinExistence type="predicted"/>
<dbReference type="EMBL" id="LAZR01011761">
    <property type="protein sequence ID" value="KKM59991.1"/>
    <property type="molecule type" value="Genomic_DNA"/>
</dbReference>